<proteinExistence type="predicted"/>
<sequence>MGLLSETVLLPFAPARGSLWVIRQLIAEAERQYYDPATVRAELALLERRLDEGEITAEEFDREEDALLDRLEIGLGRATAMGGTAEADDATAVDAEATEDATAAQDAAVTGGTAEPGGAADTGDRTT</sequence>
<dbReference type="EMBL" id="CP023747">
    <property type="protein sequence ID" value="QEV41764.1"/>
    <property type="molecule type" value="Genomic_DNA"/>
</dbReference>
<dbReference type="OrthoDB" id="3541554at2"/>
<organism evidence="2 3">
    <name type="scientific">Streptomyces nodosus</name>
    <dbReference type="NCBI Taxonomy" id="40318"/>
    <lineage>
        <taxon>Bacteria</taxon>
        <taxon>Bacillati</taxon>
        <taxon>Actinomycetota</taxon>
        <taxon>Actinomycetes</taxon>
        <taxon>Kitasatosporales</taxon>
        <taxon>Streptomycetaceae</taxon>
        <taxon>Streptomyces</taxon>
    </lineage>
</organism>
<feature type="compositionally biased region" description="Low complexity" evidence="1">
    <location>
        <begin position="100"/>
        <end position="113"/>
    </location>
</feature>
<evidence type="ECO:0000313" key="2">
    <source>
        <dbReference type="EMBL" id="QEV41764.1"/>
    </source>
</evidence>
<dbReference type="Proteomes" id="UP000325763">
    <property type="component" value="Chromosome"/>
</dbReference>
<dbReference type="InterPro" id="IPR007804">
    <property type="entry name" value="GvpG"/>
</dbReference>
<dbReference type="KEGG" id="snq:CP978_27270"/>
<dbReference type="AlphaFoldDB" id="A0A5P2W751"/>
<reference evidence="2 3" key="1">
    <citation type="submission" date="2017-09" db="EMBL/GenBank/DDBJ databases">
        <title>Streptomyces genome completion.</title>
        <authorList>
            <person name="Lee N."/>
            <person name="Cho B.-K."/>
        </authorList>
    </citation>
    <scope>NUCLEOTIDE SEQUENCE [LARGE SCALE GENOMIC DNA]</scope>
    <source>
        <strain evidence="2 3">ATCC 14899</strain>
    </source>
</reference>
<dbReference type="Pfam" id="PF05120">
    <property type="entry name" value="GvpG"/>
    <property type="match status" value="1"/>
</dbReference>
<feature type="region of interest" description="Disordered" evidence="1">
    <location>
        <begin position="95"/>
        <end position="127"/>
    </location>
</feature>
<gene>
    <name evidence="2" type="ORF">CP978_27270</name>
</gene>
<name>A0A5P2W751_9ACTN</name>
<accession>A0A5P2W751</accession>
<evidence type="ECO:0000313" key="3">
    <source>
        <dbReference type="Proteomes" id="UP000325763"/>
    </source>
</evidence>
<evidence type="ECO:0000256" key="1">
    <source>
        <dbReference type="SAM" id="MobiDB-lite"/>
    </source>
</evidence>
<protein>
    <submittedName>
        <fullName evidence="2">Uncharacterized protein</fullName>
    </submittedName>
</protein>